<dbReference type="EMBL" id="KV460559">
    <property type="protein sequence ID" value="OCA16796.1"/>
    <property type="molecule type" value="Genomic_DNA"/>
</dbReference>
<evidence type="ECO:0000256" key="1">
    <source>
        <dbReference type="ARBA" id="ARBA00004613"/>
    </source>
</evidence>
<dbReference type="AlphaFoldDB" id="B1H2M6"/>
<dbReference type="Xenbase" id="XB-GENE-5760649">
    <property type="gene designation" value="XB5760648"/>
</dbReference>
<evidence type="ECO:0000256" key="4">
    <source>
        <dbReference type="SAM" id="SignalP"/>
    </source>
</evidence>
<dbReference type="RefSeq" id="NP_001120368.1">
    <property type="nucleotide sequence ID" value="NM_001126896.1"/>
</dbReference>
<dbReference type="Proteomes" id="UP000008143">
    <property type="component" value="Chromosome 7"/>
</dbReference>
<evidence type="ECO:0000313" key="6">
    <source>
        <dbReference type="EMBL" id="AAI61058.1"/>
    </source>
</evidence>
<organism evidence="6">
    <name type="scientific">Xenopus tropicalis</name>
    <name type="common">Western clawed frog</name>
    <name type="synonym">Silurana tropicalis</name>
    <dbReference type="NCBI Taxonomy" id="8364"/>
    <lineage>
        <taxon>Eukaryota</taxon>
        <taxon>Metazoa</taxon>
        <taxon>Chordata</taxon>
        <taxon>Craniata</taxon>
        <taxon>Vertebrata</taxon>
        <taxon>Euteleostomi</taxon>
        <taxon>Amphibia</taxon>
        <taxon>Batrachia</taxon>
        <taxon>Anura</taxon>
        <taxon>Pipoidea</taxon>
        <taxon>Pipidae</taxon>
        <taxon>Xenopodinae</taxon>
        <taxon>Xenopus</taxon>
        <taxon>Silurana</taxon>
    </lineage>
</organism>
<dbReference type="Bgee" id="ENSXETG00000031680">
    <property type="expression patterns" value="Expressed in heart and 10 other cell types or tissues"/>
</dbReference>
<reference evidence="7" key="3">
    <citation type="submission" date="2009-11" db="EMBL/GenBank/DDBJ databases">
        <authorList>
            <consortium name="US DOE Joint Genome Institute (JGI-PGF)"/>
            <person name="Ottilar R."/>
            <person name="Schmutz J."/>
            <person name="Salamov A."/>
            <person name="Cheng J.F."/>
            <person name="Lucas S."/>
            <person name="Pitluck S."/>
            <person name="Gundlach H."/>
            <person name="Guo Y."/>
            <person name="Haberer G."/>
            <person name="Nasrallah J."/>
            <person name="Mayer K.F.X."/>
            <person name="van de Peer Y."/>
            <person name="Weigel D."/>
            <person name="Grigoriev I.V."/>
        </authorList>
    </citation>
    <scope>NUCLEOTIDE SEQUENCE</scope>
    <source>
        <strain evidence="7">Nigerian</strain>
    </source>
</reference>
<keyword evidence="9" id="KW-1185">Reference proteome</keyword>
<keyword evidence="3 4" id="KW-0732">Signal</keyword>
<dbReference type="PANTHER" id="PTHR20914:SF38">
    <property type="entry name" value="LOC100145442 PROTEIN"/>
    <property type="match status" value="1"/>
</dbReference>
<dbReference type="PaxDb" id="8364-ENSXETP00000059508"/>
<dbReference type="InterPro" id="IPR018363">
    <property type="entry name" value="CD59_antigen_CS"/>
</dbReference>
<dbReference type="CDD" id="cd23572">
    <property type="entry name" value="TFP_LU_ECD_PINLYP_rpt2"/>
    <property type="match status" value="1"/>
</dbReference>
<dbReference type="eggNOG" id="ENOG502SRI1">
    <property type="taxonomic scope" value="Eukaryota"/>
</dbReference>
<dbReference type="SUPFAM" id="SSF57302">
    <property type="entry name" value="Snake toxin-like"/>
    <property type="match status" value="2"/>
</dbReference>
<dbReference type="Pfam" id="PF00021">
    <property type="entry name" value="UPAR_LY6"/>
    <property type="match status" value="2"/>
</dbReference>
<keyword evidence="2" id="KW-0964">Secreted</keyword>
<evidence type="ECO:0000256" key="2">
    <source>
        <dbReference type="ARBA" id="ARBA00022525"/>
    </source>
</evidence>
<dbReference type="Gene3D" id="2.10.60.10">
    <property type="entry name" value="CD59"/>
    <property type="match status" value="2"/>
</dbReference>
<evidence type="ECO:0000313" key="10">
    <source>
        <dbReference type="RefSeq" id="NP_001120368.1"/>
    </source>
</evidence>
<accession>B1H2M6</accession>
<dbReference type="KEGG" id="xtr:100145442"/>
<evidence type="ECO:0000256" key="3">
    <source>
        <dbReference type="ARBA" id="ARBA00022729"/>
    </source>
</evidence>
<dbReference type="InterPro" id="IPR016054">
    <property type="entry name" value="LY6_UPA_recep-like"/>
</dbReference>
<dbReference type="EMBL" id="BC161058">
    <property type="protein sequence ID" value="AAI61058.1"/>
    <property type="molecule type" value="mRNA"/>
</dbReference>
<evidence type="ECO:0000313" key="8">
    <source>
        <dbReference type="Ensembl" id="ENSXETP00000059508"/>
    </source>
</evidence>
<dbReference type="OrthoDB" id="9907178at2759"/>
<reference evidence="6" key="2">
    <citation type="submission" date="2008-03" db="EMBL/GenBank/DDBJ databases">
        <authorList>
            <consortium name="NIH - Xenopus Gene Collection (XGC) project"/>
        </authorList>
    </citation>
    <scope>NUCLEOTIDE SEQUENCE [LARGE SCALE MRNA]</scope>
    <source>
        <tissue evidence="6">Brain</tissue>
    </source>
</reference>
<dbReference type="CTD" id="100145442"/>
<dbReference type="InterPro" id="IPR045860">
    <property type="entry name" value="Snake_toxin-like_sf"/>
</dbReference>
<dbReference type="Ensembl" id="ENSXETT00000061022">
    <property type="protein sequence ID" value="ENSXETP00000059508"/>
    <property type="gene ID" value="ENSXETG00000031680"/>
</dbReference>
<gene>
    <name evidence="8 11" type="primary">XB5760648</name>
    <name evidence="6 10" type="synonym">LOC100145442</name>
    <name evidence="11" type="synonym">XB5760648 [provisional:pinlyp]</name>
    <name evidence="7" type="ORF">XENTR_v90027843mg</name>
</gene>
<dbReference type="PROSITE" id="PS00983">
    <property type="entry name" value="LY6_UPAR"/>
    <property type="match status" value="1"/>
</dbReference>
<dbReference type="OMA" id="ESACYAK"/>
<dbReference type="AGR" id="Xenbase:XB-GENE-5760649"/>
<dbReference type="PANTHER" id="PTHR20914">
    <property type="entry name" value="LY6/PLAUR DOMAIN-CONTAINING PROTEIN 8"/>
    <property type="match status" value="1"/>
</dbReference>
<reference evidence="7" key="5">
    <citation type="submission" date="2016-05" db="EMBL/GenBank/DDBJ databases">
        <title>WGS assembly of Xenopus tropicalis.</title>
        <authorList>
            <person name="Sessions A."/>
            <person name="Jenkins J."/>
            <person name="Mitros T."/>
            <person name="Lyons J.T."/>
            <person name="Dichmann D.S."/>
            <person name="Robert J."/>
            <person name="Harland R.M."/>
            <person name="Rokhsar D.S."/>
        </authorList>
    </citation>
    <scope>NUCLEOTIDE SEQUENCE</scope>
    <source>
        <strain evidence="7">Nigerian</strain>
    </source>
</reference>
<comment type="subcellular location">
    <subcellularLocation>
        <location evidence="1">Secreted</location>
    </subcellularLocation>
</comment>
<sequence>MGAILLFSCLLSSIIARGSSLQCVECMNQEGETCTGALVTCPSGDYVCSSTYTLTMMQGAGTSKQFVRQCESRTSCGKAGSITMPGGRIKSNSACCSTDGCDPGTISFPPDKTGKNGQVCESCLAIGSETCSSVTPMECTGEETSCITQITSITGLVSTKMAIRGCSTKEICDVGSLDTDQDGMKMKITVTCSKAIGLQQSLFLLALSGLVLLNLLS</sequence>
<dbReference type="InterPro" id="IPR050918">
    <property type="entry name" value="CNF-like_PLA2_Inhibitor"/>
</dbReference>
<dbReference type="GeneTree" id="ENSGT00940000163304"/>
<proteinExistence type="evidence at transcript level"/>
<feature type="domain" description="UPAR/Ly6" evidence="5">
    <location>
        <begin position="120"/>
        <end position="193"/>
    </location>
</feature>
<evidence type="ECO:0000313" key="7">
    <source>
        <dbReference type="EMBL" id="OCA16796.1"/>
    </source>
</evidence>
<reference evidence="8" key="6">
    <citation type="submission" date="2020-05" db="UniProtKB">
        <authorList>
            <consortium name="Ensembl"/>
        </authorList>
    </citation>
    <scope>IDENTIFICATION</scope>
</reference>
<evidence type="ECO:0000259" key="5">
    <source>
        <dbReference type="Pfam" id="PF00021"/>
    </source>
</evidence>
<name>B1H2M6_XENTR</name>
<reference evidence="10" key="1">
    <citation type="journal article" date="2002" name="Dev. Dyn.">
        <title>Genetic and genomic tools for Xenopus research: The NIH Xenopus initiative.</title>
        <authorList>
            <person name="Klein S.L."/>
            <person name="Strausberg R.L."/>
            <person name="Wagner L."/>
            <person name="Pontius J."/>
            <person name="Clifton S.W."/>
            <person name="Richardson P."/>
        </authorList>
    </citation>
    <scope>NUCLEOTIDE SEQUENCE</scope>
</reference>
<dbReference type="STRING" id="8364.ENSXETP00000000431"/>
<dbReference type="GeneID" id="100145442"/>
<feature type="domain" description="UPAR/Ly6" evidence="5">
    <location>
        <begin position="20"/>
        <end position="102"/>
    </location>
</feature>
<evidence type="ECO:0000313" key="9">
    <source>
        <dbReference type="Proteomes" id="UP000008143"/>
    </source>
</evidence>
<dbReference type="HOGENOM" id="CLU_107873_1_0_1"/>
<dbReference type="GO" id="GO:0005576">
    <property type="term" value="C:extracellular region"/>
    <property type="evidence" value="ECO:0007669"/>
    <property type="project" value="UniProtKB-SubCell"/>
</dbReference>
<feature type="signal peptide" evidence="4">
    <location>
        <begin position="1"/>
        <end position="20"/>
    </location>
</feature>
<reference evidence="10" key="7">
    <citation type="submission" date="2025-04" db="UniProtKB">
        <authorList>
            <consortium name="RefSeq"/>
        </authorList>
    </citation>
    <scope>IDENTIFICATION</scope>
</reference>
<evidence type="ECO:0000313" key="11">
    <source>
        <dbReference type="Xenbase" id="XB-GENE-5760649"/>
    </source>
</evidence>
<protein>
    <submittedName>
        <fullName evidence="6">LOC100145442 protein</fullName>
    </submittedName>
    <submittedName>
        <fullName evidence="8">Provisional ortholog of phospholipase A2 inhibitor and LY6/PLAUR domain containing</fullName>
    </submittedName>
    <submittedName>
        <fullName evidence="10">Uncharacterized protein LOC100145442 precursor</fullName>
    </submittedName>
</protein>
<feature type="chain" id="PRO_5033207492" evidence="4 10">
    <location>
        <begin position="21"/>
        <end position="217"/>
    </location>
</feature>
<reference evidence="7 8" key="4">
    <citation type="journal article" date="2010" name="Science">
        <title>The genome of the Western clawed frog Xenopus tropicalis.</title>
        <authorList>
            <person name="Hellsten U."/>
            <person name="Harland R.M."/>
            <person name="Gilchrist M.J."/>
            <person name="Hendrix D."/>
            <person name="Jurka J."/>
            <person name="Kapitonov V."/>
            <person name="Ovcharenko I."/>
            <person name="Putnam N.H."/>
            <person name="Shu S."/>
            <person name="Taher L."/>
            <person name="Blitz I.L."/>
            <person name="Blumberg B."/>
            <person name="Dichmann D.S."/>
            <person name="Dubchak I."/>
            <person name="Amaya E."/>
            <person name="Detter J.C."/>
            <person name="Fletcher R."/>
            <person name="Gerhard D.S."/>
            <person name="Goodstein D."/>
            <person name="Graves T."/>
            <person name="Grigoriev I.V."/>
            <person name="Grimwood J."/>
            <person name="Kawashima T."/>
            <person name="Lindquist E."/>
            <person name="Lucas S.M."/>
            <person name="Mead P.E."/>
            <person name="Mitros T."/>
            <person name="Ogino H."/>
            <person name="Ohta Y."/>
            <person name="Poliakov A.V."/>
            <person name="Pollet N."/>
            <person name="Robert J."/>
            <person name="Salamov A."/>
            <person name="Sater A.K."/>
            <person name="Schmutz J."/>
            <person name="Terry A."/>
            <person name="Vize P.D."/>
            <person name="Warren W.C."/>
            <person name="Wells D."/>
            <person name="Wills A."/>
            <person name="Wilson R.K."/>
            <person name="Zimmerman L.B."/>
            <person name="Zorn A.M."/>
            <person name="Grainger R."/>
            <person name="Grammer T."/>
            <person name="Khokha M.K."/>
            <person name="Richardson P.M."/>
            <person name="Rokhsar D.S."/>
        </authorList>
    </citation>
    <scope>NUCLEOTIDE SEQUENCE [LARGE SCALE GENOMIC DNA]</scope>
    <source>
        <strain evidence="7 8">Nigerian</strain>
    </source>
</reference>